<protein>
    <submittedName>
        <fullName evidence="8">Peptidase family M48</fullName>
    </submittedName>
</protein>
<reference evidence="8 9" key="1">
    <citation type="submission" date="2013-07" db="EMBL/GenBank/DDBJ databases">
        <title>Draft genome sequence of Pseudoalteromonas luteoviolacea 2ta16.</title>
        <authorList>
            <person name="Allen E.E."/>
            <person name="Azam F."/>
            <person name="Podell S."/>
        </authorList>
    </citation>
    <scope>NUCLEOTIDE SEQUENCE [LARGE SCALE GENOMIC DNA]</scope>
    <source>
        <strain evidence="8 9">2ta16</strain>
    </source>
</reference>
<dbReference type="CDD" id="cd07332">
    <property type="entry name" value="M48C_Oma1_like"/>
    <property type="match status" value="1"/>
</dbReference>
<dbReference type="AlphaFoldDB" id="V4HNP4"/>
<evidence type="ECO:0000256" key="6">
    <source>
        <dbReference type="RuleBase" id="RU003983"/>
    </source>
</evidence>
<evidence type="ECO:0000256" key="1">
    <source>
        <dbReference type="ARBA" id="ARBA00022670"/>
    </source>
</evidence>
<evidence type="ECO:0000256" key="5">
    <source>
        <dbReference type="ARBA" id="ARBA00023049"/>
    </source>
</evidence>
<evidence type="ECO:0000256" key="3">
    <source>
        <dbReference type="ARBA" id="ARBA00022801"/>
    </source>
</evidence>
<sequence length="343" mass="37857">MRVSGLLYPFSNSTAFKVEALLENGQLHIHYGENRAAKCALDALTLSTSIPGVPVQATLPSGERFVPNDPNFVWPGRASPTSIASLERHTMVILSALILTPLLIYALLFKVVPASAVWLVEYVPESVVDTMGQQSMYVIEESFLSPSELPLGTQQQVHTLWKDALKALDLSDDQYQLSIYDSEHFGANAFALPHGQIVLTDDLIEALKDNPSAIRAVLLHEIGHVERKHSIRLAAQAFAGTIAMSFIFGDMEGIVELLIGSGNVVMGAQFSQEMEWEADQFALDRLAHLGHSNDDFAQALQRLQSLTHDNEAPSQTAPKWLEYLSTHPSLEERIKHAQSYQTD</sequence>
<accession>V4HNP4</accession>
<name>V4HNP4_PSEL2</name>
<evidence type="ECO:0000256" key="4">
    <source>
        <dbReference type="ARBA" id="ARBA00022833"/>
    </source>
</evidence>
<evidence type="ECO:0000256" key="2">
    <source>
        <dbReference type="ARBA" id="ARBA00022723"/>
    </source>
</evidence>
<organism evidence="8 9">
    <name type="scientific">Pseudoalteromonas luteoviolacea (strain 2ta16)</name>
    <dbReference type="NCBI Taxonomy" id="1353533"/>
    <lineage>
        <taxon>Bacteria</taxon>
        <taxon>Pseudomonadati</taxon>
        <taxon>Pseudomonadota</taxon>
        <taxon>Gammaproteobacteria</taxon>
        <taxon>Alteromonadales</taxon>
        <taxon>Pseudoalteromonadaceae</taxon>
        <taxon>Pseudoalteromonas</taxon>
    </lineage>
</organism>
<keyword evidence="2" id="KW-0479">Metal-binding</keyword>
<dbReference type="InterPro" id="IPR001915">
    <property type="entry name" value="Peptidase_M48"/>
</dbReference>
<comment type="similarity">
    <text evidence="6">Belongs to the peptidase M48 family.</text>
</comment>
<comment type="caution">
    <text evidence="8">The sequence shown here is derived from an EMBL/GenBank/DDBJ whole genome shotgun (WGS) entry which is preliminary data.</text>
</comment>
<evidence type="ECO:0000313" key="8">
    <source>
        <dbReference type="EMBL" id="ESP92420.1"/>
    </source>
</evidence>
<dbReference type="GO" id="GO:0051603">
    <property type="term" value="P:proteolysis involved in protein catabolic process"/>
    <property type="evidence" value="ECO:0007669"/>
    <property type="project" value="TreeGrafter"/>
</dbReference>
<proteinExistence type="inferred from homology"/>
<keyword evidence="3 6" id="KW-0378">Hydrolase</keyword>
<dbReference type="PANTHER" id="PTHR22726:SF1">
    <property type="entry name" value="METALLOENDOPEPTIDASE OMA1, MITOCHONDRIAL"/>
    <property type="match status" value="1"/>
</dbReference>
<dbReference type="GO" id="GO:0046872">
    <property type="term" value="F:metal ion binding"/>
    <property type="evidence" value="ECO:0007669"/>
    <property type="project" value="UniProtKB-KW"/>
</dbReference>
<dbReference type="Pfam" id="PF01435">
    <property type="entry name" value="Peptidase_M48"/>
    <property type="match status" value="1"/>
</dbReference>
<dbReference type="PANTHER" id="PTHR22726">
    <property type="entry name" value="METALLOENDOPEPTIDASE OMA1"/>
    <property type="match status" value="1"/>
</dbReference>
<keyword evidence="4 6" id="KW-0862">Zinc</keyword>
<dbReference type="Proteomes" id="UP000017820">
    <property type="component" value="Unassembled WGS sequence"/>
</dbReference>
<dbReference type="PATRIC" id="fig|1353533.3.peg.3179"/>
<evidence type="ECO:0000313" key="9">
    <source>
        <dbReference type="Proteomes" id="UP000017820"/>
    </source>
</evidence>
<gene>
    <name evidence="8" type="ORF">PL2TA16_04228</name>
</gene>
<dbReference type="InterPro" id="IPR051156">
    <property type="entry name" value="Mito/Outer_Membr_Metalloprot"/>
</dbReference>
<feature type="domain" description="Peptidase M48" evidence="7">
    <location>
        <begin position="153"/>
        <end position="339"/>
    </location>
</feature>
<dbReference type="EMBL" id="AUSV01000051">
    <property type="protein sequence ID" value="ESP92420.1"/>
    <property type="molecule type" value="Genomic_DNA"/>
</dbReference>
<dbReference type="GO" id="GO:0016020">
    <property type="term" value="C:membrane"/>
    <property type="evidence" value="ECO:0007669"/>
    <property type="project" value="TreeGrafter"/>
</dbReference>
<dbReference type="GO" id="GO:0004222">
    <property type="term" value="F:metalloendopeptidase activity"/>
    <property type="evidence" value="ECO:0007669"/>
    <property type="project" value="InterPro"/>
</dbReference>
<dbReference type="Gene3D" id="3.30.2010.10">
    <property type="entry name" value="Metalloproteases ('zincins'), catalytic domain"/>
    <property type="match status" value="1"/>
</dbReference>
<evidence type="ECO:0000259" key="7">
    <source>
        <dbReference type="Pfam" id="PF01435"/>
    </source>
</evidence>
<keyword evidence="1 6" id="KW-0645">Protease</keyword>
<keyword evidence="5 6" id="KW-0482">Metalloprotease</keyword>
<comment type="cofactor">
    <cofactor evidence="6">
        <name>Zn(2+)</name>
        <dbReference type="ChEBI" id="CHEBI:29105"/>
    </cofactor>
    <text evidence="6">Binds 1 zinc ion per subunit.</text>
</comment>